<accession>A0ABS3FL94</accession>
<dbReference type="Proteomes" id="UP000664844">
    <property type="component" value="Unassembled WGS sequence"/>
</dbReference>
<proteinExistence type="predicted"/>
<name>A0ABS3FL94_9CYAN</name>
<dbReference type="EMBL" id="JAFLQW010000050">
    <property type="protein sequence ID" value="MBO0347883.1"/>
    <property type="molecule type" value="Genomic_DNA"/>
</dbReference>
<sequence>MLRALQQTVKVGTGGKIELIVPECPEGTEVQVIVLLSNSNQGLKSTISPEIESETTASFQSSLKKIQNKIRQYVPEGESLVDELIAERRAEANRE</sequence>
<comment type="caution">
    <text evidence="1">The sequence shown here is derived from an EMBL/GenBank/DDBJ whole genome shotgun (WGS) entry which is preliminary data.</text>
</comment>
<evidence type="ECO:0000313" key="2">
    <source>
        <dbReference type="Proteomes" id="UP000664844"/>
    </source>
</evidence>
<gene>
    <name evidence="1" type="ORF">J0895_01915</name>
</gene>
<reference evidence="1 2" key="1">
    <citation type="submission" date="2021-03" db="EMBL/GenBank/DDBJ databases">
        <title>Metabolic Capacity of the Antarctic Cyanobacterium Phormidium pseudopriestleyi that Sustains Oxygenic Photosynthesis in the Presence of Hydrogen Sulfide.</title>
        <authorList>
            <person name="Lumian J.E."/>
            <person name="Jungblut A.D."/>
            <person name="Dillon M.L."/>
            <person name="Hawes I."/>
            <person name="Doran P.T."/>
            <person name="Mackey T.J."/>
            <person name="Dick G.J."/>
            <person name="Grettenberger C.L."/>
            <person name="Sumner D.Y."/>
        </authorList>
    </citation>
    <scope>NUCLEOTIDE SEQUENCE [LARGE SCALE GENOMIC DNA]</scope>
    <source>
        <strain evidence="1 2">FRX01</strain>
    </source>
</reference>
<keyword evidence="2" id="KW-1185">Reference proteome</keyword>
<organism evidence="1 2">
    <name type="scientific">Phormidium pseudopriestleyi FRX01</name>
    <dbReference type="NCBI Taxonomy" id="1759528"/>
    <lineage>
        <taxon>Bacteria</taxon>
        <taxon>Bacillati</taxon>
        <taxon>Cyanobacteriota</taxon>
        <taxon>Cyanophyceae</taxon>
        <taxon>Oscillatoriophycideae</taxon>
        <taxon>Oscillatoriales</taxon>
        <taxon>Oscillatoriaceae</taxon>
        <taxon>Phormidium</taxon>
    </lineage>
</organism>
<evidence type="ECO:0000313" key="1">
    <source>
        <dbReference type="EMBL" id="MBO0347883.1"/>
    </source>
</evidence>
<protein>
    <submittedName>
        <fullName evidence="1">Uncharacterized protein</fullName>
    </submittedName>
</protein>
<dbReference type="RefSeq" id="WP_207086460.1">
    <property type="nucleotide sequence ID" value="NZ_JAFLQW010000050.1"/>
</dbReference>